<feature type="domain" description="HTH tetR-type" evidence="5">
    <location>
        <begin position="18"/>
        <end position="77"/>
    </location>
</feature>
<dbReference type="Proteomes" id="UP000619788">
    <property type="component" value="Unassembled WGS sequence"/>
</dbReference>
<dbReference type="Pfam" id="PF21597">
    <property type="entry name" value="TetR_C_43"/>
    <property type="match status" value="1"/>
</dbReference>
<dbReference type="EMBL" id="BOOJ01000080">
    <property type="protein sequence ID" value="GIH97277.1"/>
    <property type="molecule type" value="Genomic_DNA"/>
</dbReference>
<gene>
    <name evidence="6" type="ORF">Psi01_79070</name>
</gene>
<dbReference type="RefSeq" id="WP_204069279.1">
    <property type="nucleotide sequence ID" value="NZ_BOOJ01000080.1"/>
</dbReference>
<dbReference type="InterPro" id="IPR036271">
    <property type="entry name" value="Tet_transcr_reg_TetR-rel_C_sf"/>
</dbReference>
<feature type="DNA-binding region" description="H-T-H motif" evidence="4">
    <location>
        <begin position="40"/>
        <end position="59"/>
    </location>
</feature>
<keyword evidence="7" id="KW-1185">Reference proteome</keyword>
<proteinExistence type="predicted"/>
<evidence type="ECO:0000256" key="1">
    <source>
        <dbReference type="ARBA" id="ARBA00023015"/>
    </source>
</evidence>
<dbReference type="GO" id="GO:0003700">
    <property type="term" value="F:DNA-binding transcription factor activity"/>
    <property type="evidence" value="ECO:0007669"/>
    <property type="project" value="TreeGrafter"/>
</dbReference>
<evidence type="ECO:0000313" key="7">
    <source>
        <dbReference type="Proteomes" id="UP000619788"/>
    </source>
</evidence>
<keyword evidence="1" id="KW-0805">Transcription regulation</keyword>
<dbReference type="SUPFAM" id="SSF46689">
    <property type="entry name" value="Homeodomain-like"/>
    <property type="match status" value="1"/>
</dbReference>
<dbReference type="Pfam" id="PF00440">
    <property type="entry name" value="TetR_N"/>
    <property type="match status" value="1"/>
</dbReference>
<dbReference type="InterPro" id="IPR009057">
    <property type="entry name" value="Homeodomain-like_sf"/>
</dbReference>
<evidence type="ECO:0000256" key="3">
    <source>
        <dbReference type="ARBA" id="ARBA00023163"/>
    </source>
</evidence>
<dbReference type="InterPro" id="IPR049445">
    <property type="entry name" value="TetR_SbtR-like_C"/>
</dbReference>
<dbReference type="AlphaFoldDB" id="A0A8J3WQT3"/>
<dbReference type="SUPFAM" id="SSF48498">
    <property type="entry name" value="Tetracyclin repressor-like, C-terminal domain"/>
    <property type="match status" value="1"/>
</dbReference>
<protein>
    <submittedName>
        <fullName evidence="6">TetR family transcriptional regulator</fullName>
    </submittedName>
</protein>
<reference evidence="6 7" key="1">
    <citation type="submission" date="2021-01" db="EMBL/GenBank/DDBJ databases">
        <title>Whole genome shotgun sequence of Planobispora siamensis NBRC 107568.</title>
        <authorList>
            <person name="Komaki H."/>
            <person name="Tamura T."/>
        </authorList>
    </citation>
    <scope>NUCLEOTIDE SEQUENCE [LARGE SCALE GENOMIC DNA]</scope>
    <source>
        <strain evidence="6 7">NBRC 107568</strain>
    </source>
</reference>
<evidence type="ECO:0000256" key="2">
    <source>
        <dbReference type="ARBA" id="ARBA00023125"/>
    </source>
</evidence>
<evidence type="ECO:0000256" key="4">
    <source>
        <dbReference type="PROSITE-ProRule" id="PRU00335"/>
    </source>
</evidence>
<dbReference type="GO" id="GO:0000976">
    <property type="term" value="F:transcription cis-regulatory region binding"/>
    <property type="evidence" value="ECO:0007669"/>
    <property type="project" value="TreeGrafter"/>
</dbReference>
<comment type="caution">
    <text evidence="6">The sequence shown here is derived from an EMBL/GenBank/DDBJ whole genome shotgun (WGS) entry which is preliminary data.</text>
</comment>
<dbReference type="PRINTS" id="PR00455">
    <property type="entry name" value="HTHTETR"/>
</dbReference>
<dbReference type="PROSITE" id="PS50977">
    <property type="entry name" value="HTH_TETR_2"/>
    <property type="match status" value="1"/>
</dbReference>
<dbReference type="InterPro" id="IPR001647">
    <property type="entry name" value="HTH_TetR"/>
</dbReference>
<accession>A0A8J3WQT3</accession>
<dbReference type="Gene3D" id="1.10.357.10">
    <property type="entry name" value="Tetracycline Repressor, domain 2"/>
    <property type="match status" value="1"/>
</dbReference>
<evidence type="ECO:0000259" key="5">
    <source>
        <dbReference type="PROSITE" id="PS50977"/>
    </source>
</evidence>
<keyword evidence="3" id="KW-0804">Transcription</keyword>
<evidence type="ECO:0000313" key="6">
    <source>
        <dbReference type="EMBL" id="GIH97277.1"/>
    </source>
</evidence>
<dbReference type="PANTHER" id="PTHR30055">
    <property type="entry name" value="HTH-TYPE TRANSCRIPTIONAL REGULATOR RUTR"/>
    <property type="match status" value="1"/>
</dbReference>
<sequence length="194" mass="21363">MPETPAPTADRAPRADARRNRERLLAVARVVVAEQGTDASLRDIARRAEVGLGTLYRHFPTREALLESLLRDRFDTLAARAETLASDAPPYEALTTWLREFVEGARAYRGLAASMMATVNDETSPLSASCHTMRAAVGRLLERAQAAGRVRADIDRTDLFALANALSWITDQAPSLEERRDHLFALVLDGLAPR</sequence>
<dbReference type="PANTHER" id="PTHR30055:SF234">
    <property type="entry name" value="HTH-TYPE TRANSCRIPTIONAL REGULATOR BETI"/>
    <property type="match status" value="1"/>
</dbReference>
<organism evidence="6 7">
    <name type="scientific">Planobispora siamensis</name>
    <dbReference type="NCBI Taxonomy" id="936338"/>
    <lineage>
        <taxon>Bacteria</taxon>
        <taxon>Bacillati</taxon>
        <taxon>Actinomycetota</taxon>
        <taxon>Actinomycetes</taxon>
        <taxon>Streptosporangiales</taxon>
        <taxon>Streptosporangiaceae</taxon>
        <taxon>Planobispora</taxon>
    </lineage>
</organism>
<name>A0A8J3WQT3_9ACTN</name>
<dbReference type="InterPro" id="IPR050109">
    <property type="entry name" value="HTH-type_TetR-like_transc_reg"/>
</dbReference>
<keyword evidence="2 4" id="KW-0238">DNA-binding</keyword>